<dbReference type="AlphaFoldDB" id="A0AA95JB76"/>
<name>A0AA95JB76_9BACL</name>
<dbReference type="EMBL" id="CP119317">
    <property type="protein sequence ID" value="WEK53721.1"/>
    <property type="molecule type" value="Genomic_DNA"/>
</dbReference>
<keyword evidence="2" id="KW-1185">Reference proteome</keyword>
<dbReference type="Pfam" id="PF00805">
    <property type="entry name" value="Pentapeptide"/>
    <property type="match status" value="1"/>
</dbReference>
<dbReference type="Proteomes" id="UP001178662">
    <property type="component" value="Chromosome"/>
</dbReference>
<dbReference type="InterPro" id="IPR001646">
    <property type="entry name" value="5peptide_repeat"/>
</dbReference>
<sequence length="290" mass="32390">MFEDSGFDHTAAIHFRKGLRADCSNCFGLCCTALNIVASNDFAINKSAGTPFPNLQSDFRCQIHSNLRATGFKGCTVFDCLGAGQMVSQITFNGQNWRERPEVAEKMFRVFPIMEQLFEMIAYVAEALSYKASYSLSDQLHEQFELLQSLTKLDADSILALDMMTYRMPINELLSATSEIIRNEFISKISSPKSRRNLNLRGVDGVGKSFKGKDLRATDFRGAYLIASNLQNADLRGVDFIGADLRDANLSGANLSTSMFLTQMQINSTKGNKETILPTFLQRPTHWTDL</sequence>
<reference evidence="1" key="1">
    <citation type="submission" date="2023-03" db="EMBL/GenBank/DDBJ databases">
        <title>Andean soil-derived lignocellulolytic bacterial consortium as a source of novel taxa and putative plastic-active enzymes.</title>
        <authorList>
            <person name="Diaz-Garcia L."/>
            <person name="Chuvochina M."/>
            <person name="Feuerriegel G."/>
            <person name="Bunk B."/>
            <person name="Sproer C."/>
            <person name="Streit W.R."/>
            <person name="Rodriguez L.M."/>
            <person name="Overmann J."/>
            <person name="Jimenez D.J."/>
        </authorList>
    </citation>
    <scope>NUCLEOTIDE SEQUENCE</scope>
    <source>
        <strain evidence="1">MAG 2441</strain>
    </source>
</reference>
<dbReference type="Gene3D" id="2.160.20.80">
    <property type="entry name" value="E3 ubiquitin-protein ligase SopA"/>
    <property type="match status" value="1"/>
</dbReference>
<accession>A0AA95JB76</accession>
<evidence type="ECO:0000313" key="2">
    <source>
        <dbReference type="Proteomes" id="UP001178662"/>
    </source>
</evidence>
<proteinExistence type="predicted"/>
<dbReference type="SUPFAM" id="SSF141571">
    <property type="entry name" value="Pentapeptide repeat-like"/>
    <property type="match status" value="1"/>
</dbReference>
<organism evidence="1 2">
    <name type="scientific">Candidatus Cohnella colombiensis</name>
    <dbReference type="NCBI Taxonomy" id="3121368"/>
    <lineage>
        <taxon>Bacteria</taxon>
        <taxon>Bacillati</taxon>
        <taxon>Bacillota</taxon>
        <taxon>Bacilli</taxon>
        <taxon>Bacillales</taxon>
        <taxon>Paenibacillaceae</taxon>
        <taxon>Cohnella</taxon>
    </lineage>
</organism>
<protein>
    <submittedName>
        <fullName evidence="1">Pentapeptide repeat-containing protein</fullName>
    </submittedName>
</protein>
<gene>
    <name evidence="1" type="ORF">P0Y55_14205</name>
</gene>
<evidence type="ECO:0000313" key="1">
    <source>
        <dbReference type="EMBL" id="WEK53721.1"/>
    </source>
</evidence>